<name>A0AAP0P067_9MAGN</name>
<accession>A0AAP0P067</accession>
<proteinExistence type="predicted"/>
<protein>
    <submittedName>
        <fullName evidence="1">Uncharacterized protein</fullName>
    </submittedName>
</protein>
<comment type="caution">
    <text evidence="1">The sequence shown here is derived from an EMBL/GenBank/DDBJ whole genome shotgun (WGS) entry which is preliminary data.</text>
</comment>
<organism evidence="1 2">
    <name type="scientific">Stephania cephalantha</name>
    <dbReference type="NCBI Taxonomy" id="152367"/>
    <lineage>
        <taxon>Eukaryota</taxon>
        <taxon>Viridiplantae</taxon>
        <taxon>Streptophyta</taxon>
        <taxon>Embryophyta</taxon>
        <taxon>Tracheophyta</taxon>
        <taxon>Spermatophyta</taxon>
        <taxon>Magnoliopsida</taxon>
        <taxon>Ranunculales</taxon>
        <taxon>Menispermaceae</taxon>
        <taxon>Menispermoideae</taxon>
        <taxon>Cissampelideae</taxon>
        <taxon>Stephania</taxon>
    </lineage>
</organism>
<dbReference type="Proteomes" id="UP001419268">
    <property type="component" value="Unassembled WGS sequence"/>
</dbReference>
<dbReference type="AlphaFoldDB" id="A0AAP0P067"/>
<gene>
    <name evidence="1" type="ORF">Scep_014254</name>
</gene>
<keyword evidence="2" id="KW-1185">Reference proteome</keyword>
<sequence>MQLVLESTRKTLLQLNFLRCQRGHQSFGIAYLISELLWECGTNIYDGFGSPAVDNSSDKLGASKSEAFVLPIAPIC</sequence>
<reference evidence="1 2" key="1">
    <citation type="submission" date="2024-01" db="EMBL/GenBank/DDBJ databases">
        <title>Genome assemblies of Stephania.</title>
        <authorList>
            <person name="Yang L."/>
        </authorList>
    </citation>
    <scope>NUCLEOTIDE SEQUENCE [LARGE SCALE GENOMIC DNA]</scope>
    <source>
        <strain evidence="1">JXDWG</strain>
        <tissue evidence="1">Leaf</tissue>
    </source>
</reference>
<evidence type="ECO:0000313" key="1">
    <source>
        <dbReference type="EMBL" id="KAK9125408.1"/>
    </source>
</evidence>
<dbReference type="EMBL" id="JBBNAG010000006">
    <property type="protein sequence ID" value="KAK9125408.1"/>
    <property type="molecule type" value="Genomic_DNA"/>
</dbReference>
<evidence type="ECO:0000313" key="2">
    <source>
        <dbReference type="Proteomes" id="UP001419268"/>
    </source>
</evidence>